<proteinExistence type="predicted"/>
<evidence type="ECO:0000313" key="1">
    <source>
        <dbReference type="EMBL" id="MBE1575267.1"/>
    </source>
</evidence>
<gene>
    <name evidence="1" type="ORF">H4W30_002314</name>
</gene>
<name>A0ABR9L4I3_9PSEU</name>
<protein>
    <submittedName>
        <fullName evidence="1">Uncharacterized protein</fullName>
    </submittedName>
</protein>
<dbReference type="Proteomes" id="UP000656548">
    <property type="component" value="Unassembled WGS sequence"/>
</dbReference>
<accession>A0ABR9L4I3</accession>
<evidence type="ECO:0000313" key="2">
    <source>
        <dbReference type="Proteomes" id="UP000656548"/>
    </source>
</evidence>
<reference evidence="1 2" key="1">
    <citation type="submission" date="2020-10" db="EMBL/GenBank/DDBJ databases">
        <title>Sequencing the genomes of 1000 actinobacteria strains.</title>
        <authorList>
            <person name="Klenk H.-P."/>
        </authorList>
    </citation>
    <scope>NUCLEOTIDE SEQUENCE [LARGE SCALE GENOMIC DNA]</scope>
    <source>
        <strain evidence="1 2">DSM 46661</strain>
    </source>
</reference>
<keyword evidence="2" id="KW-1185">Reference proteome</keyword>
<dbReference type="RefSeq" id="WP_091599085.1">
    <property type="nucleotide sequence ID" value="NZ_JADBEJ010000004.1"/>
</dbReference>
<sequence length="156" mass="17597">MSENPLADELPMFFRYHGLTYRVDGTPEGGLTGHLLNLRTGRIDEDASHVHEVLFAMGEDVTVLDEAGYVELTEIKRSRALRGDGPIFALYDAIQAVYDKAREESRRLEPEEHALLRSMWTRTFALWAQEFARRDAGEPPSFEFRSLLGGTAVEPG</sequence>
<comment type="caution">
    <text evidence="1">The sequence shown here is derived from an EMBL/GenBank/DDBJ whole genome shotgun (WGS) entry which is preliminary data.</text>
</comment>
<organism evidence="1 2">
    <name type="scientific">Amycolatopsis roodepoortensis</name>
    <dbReference type="NCBI Taxonomy" id="700274"/>
    <lineage>
        <taxon>Bacteria</taxon>
        <taxon>Bacillati</taxon>
        <taxon>Actinomycetota</taxon>
        <taxon>Actinomycetes</taxon>
        <taxon>Pseudonocardiales</taxon>
        <taxon>Pseudonocardiaceae</taxon>
        <taxon>Amycolatopsis</taxon>
    </lineage>
</organism>
<dbReference type="EMBL" id="JADBEJ010000004">
    <property type="protein sequence ID" value="MBE1575267.1"/>
    <property type="molecule type" value="Genomic_DNA"/>
</dbReference>